<dbReference type="InterPro" id="IPR036264">
    <property type="entry name" value="Bact_exopeptidase_dim_dom"/>
</dbReference>
<name>A0AAX1EGV9_9GAMM</name>
<evidence type="ECO:0000256" key="6">
    <source>
        <dbReference type="PIRSR" id="PIRSR037238-1"/>
    </source>
</evidence>
<reference evidence="8 9" key="1">
    <citation type="submission" date="2019-03" db="EMBL/GenBank/DDBJ databases">
        <title>Diverse conjugative elements silence natural transformation in Legionella species.</title>
        <authorList>
            <person name="Durieux I."/>
            <person name="Ginevra C."/>
            <person name="Attaiech L."/>
            <person name="Picq K."/>
            <person name="Juan P.A."/>
            <person name="Jarraud S."/>
            <person name="Charpentier X."/>
        </authorList>
    </citation>
    <scope>NUCLEOTIDE SEQUENCE [LARGE SCALE GENOMIC DNA]</scope>
    <source>
        <strain evidence="8 9">HL-0427-4011</strain>
    </source>
</reference>
<keyword evidence="5" id="KW-0170">Cobalt</keyword>
<sequence length="406" mass="44468">MEPLKELIDHVKSGERKMIDQLHQFCEINSGSENLAGLAGMSKVLMDAYTPLADEIYTRKLPTFTTINMSGHIMQQKCGDALWIRKRPELKRRVLLCGHMDTVYPADSLFQKLRYISDHEINGPGVSDMKGGLIVMLHALSAFEQSKAADKLGWDVLINADEEIGSPSSSVLFNELASHYQAALVYEPAMTKSGTLAKNRKGSGKITVIATGKAAHAGRAFYEGRNAICYMAEVITEIHALNGLRDGVTINVGKIAGGEALNIVPDKAVVKLDIRISLPEDEHWVRQQLNALVSKLKRPDYSLQIEGEFARPVKRVCRSTERLFSRLQSCGEKLALSIDWKDSGGCCDGNNLASLGLPVLDTLGVRGGHIHSPDEFIVLESLYERAALSALLLSDLAQGGLEDIQS</sequence>
<dbReference type="PANTHER" id="PTHR43808">
    <property type="entry name" value="ACETYLORNITHINE DEACETYLASE"/>
    <property type="match status" value="1"/>
</dbReference>
<evidence type="ECO:0000313" key="8">
    <source>
        <dbReference type="EMBL" id="QBR84272.1"/>
    </source>
</evidence>
<dbReference type="PROSITE" id="PS00758">
    <property type="entry name" value="ARGE_DAPE_CPG2_1"/>
    <property type="match status" value="1"/>
</dbReference>
<dbReference type="Proteomes" id="UP000295517">
    <property type="component" value="Chromosome"/>
</dbReference>
<evidence type="ECO:0000256" key="1">
    <source>
        <dbReference type="ARBA" id="ARBA00001947"/>
    </source>
</evidence>
<feature type="domain" description="Peptidase M20 dimerisation" evidence="7">
    <location>
        <begin position="200"/>
        <end position="298"/>
    </location>
</feature>
<evidence type="ECO:0000256" key="4">
    <source>
        <dbReference type="ARBA" id="ARBA00022833"/>
    </source>
</evidence>
<evidence type="ECO:0000259" key="7">
    <source>
        <dbReference type="Pfam" id="PF07687"/>
    </source>
</evidence>
<keyword evidence="2" id="KW-0479">Metal-binding</keyword>
<gene>
    <name evidence="8" type="ORF">E3983_07785</name>
</gene>
<dbReference type="Gene3D" id="3.40.630.10">
    <property type="entry name" value="Zn peptidases"/>
    <property type="match status" value="1"/>
</dbReference>
<keyword evidence="3 8" id="KW-0378">Hydrolase</keyword>
<evidence type="ECO:0000313" key="9">
    <source>
        <dbReference type="Proteomes" id="UP000295517"/>
    </source>
</evidence>
<dbReference type="GO" id="GO:0046872">
    <property type="term" value="F:metal ion binding"/>
    <property type="evidence" value="ECO:0007669"/>
    <property type="project" value="UniProtKB-KW"/>
</dbReference>
<dbReference type="Gene3D" id="3.30.70.360">
    <property type="match status" value="1"/>
</dbReference>
<dbReference type="InterPro" id="IPR011650">
    <property type="entry name" value="Peptidase_M20_dimer"/>
</dbReference>
<dbReference type="NCBIfam" id="NF005602">
    <property type="entry name" value="PRK07338.1"/>
    <property type="match status" value="1"/>
</dbReference>
<proteinExistence type="predicted"/>
<dbReference type="Pfam" id="PF01546">
    <property type="entry name" value="Peptidase_M20"/>
    <property type="match status" value="1"/>
</dbReference>
<dbReference type="Pfam" id="PF07687">
    <property type="entry name" value="M20_dimer"/>
    <property type="match status" value="1"/>
</dbReference>
<dbReference type="GO" id="GO:0016787">
    <property type="term" value="F:hydrolase activity"/>
    <property type="evidence" value="ECO:0007669"/>
    <property type="project" value="UniProtKB-KW"/>
</dbReference>
<dbReference type="InterPro" id="IPR050072">
    <property type="entry name" value="Peptidase_M20A"/>
</dbReference>
<dbReference type="SUPFAM" id="SSF53187">
    <property type="entry name" value="Zn-dependent exopeptidases"/>
    <property type="match status" value="1"/>
</dbReference>
<organism evidence="8 9">
    <name type="scientific">Legionella israelensis</name>
    <dbReference type="NCBI Taxonomy" id="454"/>
    <lineage>
        <taxon>Bacteria</taxon>
        <taxon>Pseudomonadati</taxon>
        <taxon>Pseudomonadota</taxon>
        <taxon>Gammaproteobacteria</taxon>
        <taxon>Legionellales</taxon>
        <taxon>Legionellaceae</taxon>
        <taxon>Legionella</taxon>
    </lineage>
</organism>
<feature type="active site" evidence="6">
    <location>
        <position position="101"/>
    </location>
</feature>
<evidence type="ECO:0000256" key="2">
    <source>
        <dbReference type="ARBA" id="ARBA00022723"/>
    </source>
</evidence>
<feature type="active site" description="Proton acceptor" evidence="6">
    <location>
        <position position="162"/>
    </location>
</feature>
<evidence type="ECO:0000256" key="5">
    <source>
        <dbReference type="ARBA" id="ARBA00023285"/>
    </source>
</evidence>
<dbReference type="SUPFAM" id="SSF55031">
    <property type="entry name" value="Bacterial exopeptidase dimerisation domain"/>
    <property type="match status" value="1"/>
</dbReference>
<dbReference type="RefSeq" id="WP_135060522.1">
    <property type="nucleotide sequence ID" value="NZ_CP038254.1"/>
</dbReference>
<dbReference type="PIRSF" id="PIRSF037238">
    <property type="entry name" value="Carboxypeptidase_G2"/>
    <property type="match status" value="1"/>
</dbReference>
<keyword evidence="4" id="KW-0862">Zinc</keyword>
<dbReference type="InterPro" id="IPR017150">
    <property type="entry name" value="Pept_M20_glutamate_carboxypep"/>
</dbReference>
<dbReference type="PANTHER" id="PTHR43808:SF9">
    <property type="entry name" value="BLL0789 PROTEIN"/>
    <property type="match status" value="1"/>
</dbReference>
<protein>
    <submittedName>
        <fullName evidence="8">Hydrolase</fullName>
    </submittedName>
</protein>
<accession>A0AAX1EGV9</accession>
<dbReference type="AlphaFoldDB" id="A0AAX1EGV9"/>
<dbReference type="InterPro" id="IPR001261">
    <property type="entry name" value="ArgE/DapE_CS"/>
</dbReference>
<dbReference type="InterPro" id="IPR002933">
    <property type="entry name" value="Peptidase_M20"/>
</dbReference>
<comment type="cofactor">
    <cofactor evidence="1">
        <name>Zn(2+)</name>
        <dbReference type="ChEBI" id="CHEBI:29105"/>
    </cofactor>
</comment>
<dbReference type="CDD" id="cd03885">
    <property type="entry name" value="M20_CPDG2"/>
    <property type="match status" value="1"/>
</dbReference>
<dbReference type="EMBL" id="CP038254">
    <property type="protein sequence ID" value="QBR84272.1"/>
    <property type="molecule type" value="Genomic_DNA"/>
</dbReference>
<evidence type="ECO:0000256" key="3">
    <source>
        <dbReference type="ARBA" id="ARBA00022801"/>
    </source>
</evidence>